<dbReference type="Gene3D" id="2.130.10.10">
    <property type="entry name" value="YVTN repeat-like/Quinoprotein amine dehydrogenase"/>
    <property type="match status" value="1"/>
</dbReference>
<name>A0A8H3DFF7_9AGAM</name>
<evidence type="ECO:0000256" key="1">
    <source>
        <dbReference type="ARBA" id="ARBA00022574"/>
    </source>
</evidence>
<dbReference type="PROSITE" id="PS50082">
    <property type="entry name" value="WD_REPEATS_2"/>
    <property type="match status" value="2"/>
</dbReference>
<dbReference type="SUPFAM" id="SSF56112">
    <property type="entry name" value="Protein kinase-like (PK-like)"/>
    <property type="match status" value="1"/>
</dbReference>
<dbReference type="SMART" id="SM00220">
    <property type="entry name" value="S_TKc"/>
    <property type="match status" value="1"/>
</dbReference>
<dbReference type="EMBL" id="CAJMWV010006401">
    <property type="protein sequence ID" value="CAE6521366.1"/>
    <property type="molecule type" value="Genomic_DNA"/>
</dbReference>
<dbReference type="InterPro" id="IPR036322">
    <property type="entry name" value="WD40_repeat_dom_sf"/>
</dbReference>
<protein>
    <recommendedName>
        <fullName evidence="4">Protein kinase domain-containing protein</fullName>
    </recommendedName>
</protein>
<keyword evidence="2" id="KW-0677">Repeat</keyword>
<feature type="repeat" description="WD" evidence="3">
    <location>
        <begin position="57"/>
        <end position="87"/>
    </location>
</feature>
<dbReference type="PROSITE" id="PS50011">
    <property type="entry name" value="PROTEIN_KINASE_DOM"/>
    <property type="match status" value="1"/>
</dbReference>
<dbReference type="Proteomes" id="UP000663831">
    <property type="component" value="Unassembled WGS sequence"/>
</dbReference>
<dbReference type="InterPro" id="IPR015943">
    <property type="entry name" value="WD40/YVTN_repeat-like_dom_sf"/>
</dbReference>
<dbReference type="InterPro" id="IPR011009">
    <property type="entry name" value="Kinase-like_dom_sf"/>
</dbReference>
<dbReference type="InterPro" id="IPR001680">
    <property type="entry name" value="WD40_rpt"/>
</dbReference>
<sequence>MWDTRDGRLIGNPYEGHTNDVNSVAFSPRGTYVASGGGDTTVRIWDIRTGCQVDQPFKEHTGGVLSVAFSPCGQYVASGSGDTKVIIRSILANYPQLSDVLDSHIAPVDEGGLVQNRAVQIISHMSTQQIFECLIAAGCIDLSAQMDTDQNTAMIASGGGFGDIWVGQLHDGTKVAIKAWRTDALETCRDKTIKRAAREIYYWSQMDHRNIHHLMGVIVFKDQYLGMVSEWMENGNLHKYLVKNPDADRYQLCIDVASGLEYMHARNTVHGDLKALNVLVSSDGTARICDFDFSVMSKASGLMFTATSNSRAGSTRWVAPEMLGEDAPIRTKQSDVYALGMTMLEIFTGTVPYPECQMDFSVIKKVDRGTLPARPTEHLETDQRGDVVWELMLSCWSRTLDERPSAGHVVEVLTSQMIVL</sequence>
<evidence type="ECO:0000313" key="6">
    <source>
        <dbReference type="Proteomes" id="UP000663831"/>
    </source>
</evidence>
<dbReference type="InterPro" id="IPR000719">
    <property type="entry name" value="Prot_kinase_dom"/>
</dbReference>
<dbReference type="Pfam" id="PF07714">
    <property type="entry name" value="PK_Tyr_Ser-Thr"/>
    <property type="match status" value="1"/>
</dbReference>
<feature type="repeat" description="WD" evidence="3">
    <location>
        <begin position="14"/>
        <end position="55"/>
    </location>
</feature>
<dbReference type="AlphaFoldDB" id="A0A8H3DFF7"/>
<keyword evidence="1 3" id="KW-0853">WD repeat</keyword>
<dbReference type="Pfam" id="PF00400">
    <property type="entry name" value="WD40"/>
    <property type="match status" value="2"/>
</dbReference>
<organism evidence="5 6">
    <name type="scientific">Rhizoctonia solani</name>
    <dbReference type="NCBI Taxonomy" id="456999"/>
    <lineage>
        <taxon>Eukaryota</taxon>
        <taxon>Fungi</taxon>
        <taxon>Dikarya</taxon>
        <taxon>Basidiomycota</taxon>
        <taxon>Agaricomycotina</taxon>
        <taxon>Agaricomycetes</taxon>
        <taxon>Cantharellales</taxon>
        <taxon>Ceratobasidiaceae</taxon>
        <taxon>Rhizoctonia</taxon>
    </lineage>
</organism>
<dbReference type="GO" id="GO:0005524">
    <property type="term" value="F:ATP binding"/>
    <property type="evidence" value="ECO:0007669"/>
    <property type="project" value="InterPro"/>
</dbReference>
<accession>A0A8H3DFF7</accession>
<dbReference type="GO" id="GO:0004674">
    <property type="term" value="F:protein serine/threonine kinase activity"/>
    <property type="evidence" value="ECO:0007669"/>
    <property type="project" value="TreeGrafter"/>
</dbReference>
<dbReference type="InterPro" id="IPR051681">
    <property type="entry name" value="Ser/Thr_Kinases-Pseudokinases"/>
</dbReference>
<gene>
    <name evidence="5" type="ORF">RDB_LOCUS144756</name>
</gene>
<proteinExistence type="predicted"/>
<evidence type="ECO:0000259" key="4">
    <source>
        <dbReference type="PROSITE" id="PS50011"/>
    </source>
</evidence>
<evidence type="ECO:0000313" key="5">
    <source>
        <dbReference type="EMBL" id="CAE6521366.1"/>
    </source>
</evidence>
<dbReference type="SUPFAM" id="SSF50978">
    <property type="entry name" value="WD40 repeat-like"/>
    <property type="match status" value="1"/>
</dbReference>
<dbReference type="PANTHER" id="PTHR44329">
    <property type="entry name" value="SERINE/THREONINE-PROTEIN KINASE TNNI3K-RELATED"/>
    <property type="match status" value="1"/>
</dbReference>
<comment type="caution">
    <text evidence="5">The sequence shown here is derived from an EMBL/GenBank/DDBJ whole genome shotgun (WGS) entry which is preliminary data.</text>
</comment>
<feature type="domain" description="Protein kinase" evidence="4">
    <location>
        <begin position="150"/>
        <end position="418"/>
    </location>
</feature>
<dbReference type="Gene3D" id="1.10.510.10">
    <property type="entry name" value="Transferase(Phosphotransferase) domain 1"/>
    <property type="match status" value="1"/>
</dbReference>
<reference evidence="5" key="1">
    <citation type="submission" date="2021-01" db="EMBL/GenBank/DDBJ databases">
        <authorList>
            <person name="Kaushik A."/>
        </authorList>
    </citation>
    <scope>NUCLEOTIDE SEQUENCE</scope>
    <source>
        <strain evidence="5">AG3-1AP</strain>
    </source>
</reference>
<dbReference type="InterPro" id="IPR019775">
    <property type="entry name" value="WD40_repeat_CS"/>
</dbReference>
<dbReference type="InterPro" id="IPR001245">
    <property type="entry name" value="Ser-Thr/Tyr_kinase_cat_dom"/>
</dbReference>
<dbReference type="PRINTS" id="PR00109">
    <property type="entry name" value="TYRKINASE"/>
</dbReference>
<dbReference type="PROSITE" id="PS00678">
    <property type="entry name" value="WD_REPEATS_1"/>
    <property type="match status" value="1"/>
</dbReference>
<dbReference type="PROSITE" id="PS50294">
    <property type="entry name" value="WD_REPEATS_REGION"/>
    <property type="match status" value="1"/>
</dbReference>
<evidence type="ECO:0000256" key="3">
    <source>
        <dbReference type="PROSITE-ProRule" id="PRU00221"/>
    </source>
</evidence>
<evidence type="ECO:0000256" key="2">
    <source>
        <dbReference type="ARBA" id="ARBA00022737"/>
    </source>
</evidence>
<dbReference type="PANTHER" id="PTHR44329:SF214">
    <property type="entry name" value="PROTEIN KINASE DOMAIN-CONTAINING PROTEIN"/>
    <property type="match status" value="1"/>
</dbReference>
<dbReference type="SMART" id="SM00320">
    <property type="entry name" value="WD40"/>
    <property type="match status" value="2"/>
</dbReference>